<feature type="compositionally biased region" description="Pro residues" evidence="1">
    <location>
        <begin position="27"/>
        <end position="69"/>
    </location>
</feature>
<dbReference type="Proteomes" id="UP000198418">
    <property type="component" value="Unassembled WGS sequence"/>
</dbReference>
<sequence>MRIVGVIGFGLSSGVALATGFSQAAEPPRPFYPQPYPGYQPQIPPPPPPPRIEIPRAPAPSRPTPPPVISPSLGGRGGGGSGILPGGMTMTATKLLHEDRDRDAAPSKAAIDRPRQAADQLAACWSPPPPPPGETVEITMRFSFNRHGGIVGSPRITYVKAPGADPEAVRESLRAAIKTCSPLRFSKSMAASAPGYPISIRFIGRRAERD</sequence>
<name>A0A212RL86_RHOAC</name>
<feature type="compositionally biased region" description="Gly residues" evidence="1">
    <location>
        <begin position="74"/>
        <end position="84"/>
    </location>
</feature>
<proteinExistence type="predicted"/>
<dbReference type="RefSeq" id="WP_088520855.1">
    <property type="nucleotide sequence ID" value="NZ_FYDG01000005.1"/>
</dbReference>
<gene>
    <name evidence="3" type="ORF">SAMN06265338_10568</name>
</gene>
<dbReference type="OrthoDB" id="7997311at2"/>
<evidence type="ECO:0000313" key="4">
    <source>
        <dbReference type="Proteomes" id="UP000198418"/>
    </source>
</evidence>
<feature type="region of interest" description="Disordered" evidence="1">
    <location>
        <begin position="24"/>
        <end position="84"/>
    </location>
</feature>
<keyword evidence="2" id="KW-0732">Signal</keyword>
<evidence type="ECO:0008006" key="5">
    <source>
        <dbReference type="Google" id="ProtNLM"/>
    </source>
</evidence>
<dbReference type="EMBL" id="FYDG01000005">
    <property type="protein sequence ID" value="SNB73092.1"/>
    <property type="molecule type" value="Genomic_DNA"/>
</dbReference>
<evidence type="ECO:0000256" key="1">
    <source>
        <dbReference type="SAM" id="MobiDB-lite"/>
    </source>
</evidence>
<evidence type="ECO:0000256" key="2">
    <source>
        <dbReference type="SAM" id="SignalP"/>
    </source>
</evidence>
<protein>
    <recommendedName>
        <fullName evidence="5">TonB C-terminal domain-containing protein</fullName>
    </recommendedName>
</protein>
<feature type="chain" id="PRO_5012804129" description="TonB C-terminal domain-containing protein" evidence="2">
    <location>
        <begin position="19"/>
        <end position="210"/>
    </location>
</feature>
<dbReference type="AlphaFoldDB" id="A0A212RL86"/>
<feature type="signal peptide" evidence="2">
    <location>
        <begin position="1"/>
        <end position="18"/>
    </location>
</feature>
<accession>A0A212RL86</accession>
<organism evidence="3 4">
    <name type="scientific">Rhodoblastus acidophilus</name>
    <name type="common">Rhodopseudomonas acidophila</name>
    <dbReference type="NCBI Taxonomy" id="1074"/>
    <lineage>
        <taxon>Bacteria</taxon>
        <taxon>Pseudomonadati</taxon>
        <taxon>Pseudomonadota</taxon>
        <taxon>Alphaproteobacteria</taxon>
        <taxon>Hyphomicrobiales</taxon>
        <taxon>Rhodoblastaceae</taxon>
        <taxon>Rhodoblastus</taxon>
    </lineage>
</organism>
<keyword evidence="4" id="KW-1185">Reference proteome</keyword>
<reference evidence="4" key="1">
    <citation type="submission" date="2017-06" db="EMBL/GenBank/DDBJ databases">
        <authorList>
            <person name="Varghese N."/>
            <person name="Submissions S."/>
        </authorList>
    </citation>
    <scope>NUCLEOTIDE SEQUENCE [LARGE SCALE GENOMIC DNA]</scope>
    <source>
        <strain evidence="4">DSM 137</strain>
    </source>
</reference>
<evidence type="ECO:0000313" key="3">
    <source>
        <dbReference type="EMBL" id="SNB73092.1"/>
    </source>
</evidence>